<name>A0ABX7L5Y5_9BACL</name>
<evidence type="ECO:0000313" key="2">
    <source>
        <dbReference type="Proteomes" id="UP000663452"/>
    </source>
</evidence>
<evidence type="ECO:0000313" key="1">
    <source>
        <dbReference type="EMBL" id="QSF43538.1"/>
    </source>
</evidence>
<dbReference type="Gene3D" id="3.90.550.10">
    <property type="entry name" value="Spore Coat Polysaccharide Biosynthesis Protein SpsA, Chain A"/>
    <property type="match status" value="1"/>
</dbReference>
<accession>A0ABX7L5Y5</accession>
<dbReference type="CDD" id="cd00761">
    <property type="entry name" value="Glyco_tranf_GTA_type"/>
    <property type="match status" value="1"/>
</dbReference>
<proteinExistence type="predicted"/>
<protein>
    <recommendedName>
        <fullName evidence="3">Glycosyl transferase family 8</fullName>
    </recommendedName>
</protein>
<dbReference type="RefSeq" id="WP_206101171.1">
    <property type="nucleotide sequence ID" value="NZ_CP070969.1"/>
</dbReference>
<dbReference type="Pfam" id="PF03452">
    <property type="entry name" value="Anp1"/>
    <property type="match status" value="1"/>
</dbReference>
<dbReference type="InterPro" id="IPR029044">
    <property type="entry name" value="Nucleotide-diphossugar_trans"/>
</dbReference>
<dbReference type="EMBL" id="CP070969">
    <property type="protein sequence ID" value="QSF43538.1"/>
    <property type="molecule type" value="Genomic_DNA"/>
</dbReference>
<organism evidence="1 2">
    <name type="scientific">Paenibacillus tianjinensis</name>
    <dbReference type="NCBI Taxonomy" id="2810347"/>
    <lineage>
        <taxon>Bacteria</taxon>
        <taxon>Bacillati</taxon>
        <taxon>Bacillota</taxon>
        <taxon>Bacilli</taxon>
        <taxon>Bacillales</taxon>
        <taxon>Paenibacillaceae</taxon>
        <taxon>Paenibacillus</taxon>
    </lineage>
</organism>
<dbReference type="Proteomes" id="UP000663452">
    <property type="component" value="Chromosome"/>
</dbReference>
<reference evidence="1 2" key="1">
    <citation type="submission" date="2021-02" db="EMBL/GenBank/DDBJ databases">
        <title>Paenibacillus tianjinensis sp. nov.</title>
        <authorList>
            <person name="Liu H."/>
        </authorList>
    </citation>
    <scope>NUCLEOTIDE SEQUENCE [LARGE SCALE GENOMIC DNA]</scope>
    <source>
        <strain evidence="1 2">TB2019</strain>
    </source>
</reference>
<gene>
    <name evidence="1" type="ORF">JRJ22_19960</name>
</gene>
<sequence length="249" mass="28991">MGELMNNQPTITIAAACRNRDFVIDRYLDHINNISYPKHLLSLCFLINDSKDKTESILREFKQLHNHEYASITIETMNRKVPEDIRSTKVRNEYIYNHLSILKNHIMSKVNTDKLLFIDSDILVPDDIINNLLNADKDIISSLIYNGYLVSPEAPHKYPNIMRLEENGQYKHISNYYVKNASTLTEQKLCKVDLTGAVFLLDKKVYKNVKFGYHPQGEDAYFCKMAQDQGFELWCDIATFSRHIMSKDM</sequence>
<keyword evidence="2" id="KW-1185">Reference proteome</keyword>
<evidence type="ECO:0008006" key="3">
    <source>
        <dbReference type="Google" id="ProtNLM"/>
    </source>
</evidence>
<dbReference type="SUPFAM" id="SSF53448">
    <property type="entry name" value="Nucleotide-diphospho-sugar transferases"/>
    <property type="match status" value="1"/>
</dbReference>